<dbReference type="InParanoid" id="A0A3R7DC74"/>
<reference evidence="1 2" key="2">
    <citation type="journal article" date="2021" name="Genomics">
        <title>High-quality reference genome for Clonorchis sinensis.</title>
        <authorList>
            <person name="Young N.D."/>
            <person name="Stroehlein A.J."/>
            <person name="Kinkar L."/>
            <person name="Wang T."/>
            <person name="Sohn W.M."/>
            <person name="Chang B.C.H."/>
            <person name="Kaur P."/>
            <person name="Weisz D."/>
            <person name="Dudchenko O."/>
            <person name="Aiden E.L."/>
            <person name="Korhonen P.K."/>
            <person name="Gasser R.B."/>
        </authorList>
    </citation>
    <scope>NUCLEOTIDE SEQUENCE [LARGE SCALE GENOMIC DNA]</scope>
    <source>
        <strain evidence="1">Cs-k2</strain>
    </source>
</reference>
<comment type="caution">
    <text evidence="1">The sequence shown here is derived from an EMBL/GenBank/DDBJ whole genome shotgun (WGS) entry which is preliminary data.</text>
</comment>
<reference evidence="1 2" key="1">
    <citation type="journal article" date="2018" name="Biotechnol. Adv.">
        <title>Improved genomic resources and new bioinformatic workflow for the carcinogenic parasite Clonorchis sinensis: Biotechnological implications.</title>
        <authorList>
            <person name="Wang D."/>
            <person name="Korhonen P.K."/>
            <person name="Gasser R.B."/>
            <person name="Young N.D."/>
        </authorList>
    </citation>
    <scope>NUCLEOTIDE SEQUENCE [LARGE SCALE GENOMIC DNA]</scope>
    <source>
        <strain evidence="1">Cs-k2</strain>
    </source>
</reference>
<evidence type="ECO:0000313" key="1">
    <source>
        <dbReference type="EMBL" id="KAG5447808.1"/>
    </source>
</evidence>
<gene>
    <name evidence="1" type="ORF">CSKR_106844</name>
</gene>
<accession>A0A3R7DC74</accession>
<sequence>MRLRLIARACVHKPLCQHEGSTCGNNSYVINLNRQYVDEATISMVRNIVRHGSVAASVEFVHPSYCLQCIAPFPTPPLNKPSAPTNADAQQHALLIRPAVCFKIEYSSYCGRFSVTQVSQQITRKGLTIQIRAVTITGVEMVQCLEREPTDRKVRSSNPTSVFRLLLSRLEKPGSIPAPVLHSGGMTTRHRKCLTAGRLLLL</sequence>
<proteinExistence type="predicted"/>
<dbReference type="EMBL" id="NIRI02000042">
    <property type="protein sequence ID" value="KAG5447808.1"/>
    <property type="molecule type" value="Genomic_DNA"/>
</dbReference>
<keyword evidence="2" id="KW-1185">Reference proteome</keyword>
<evidence type="ECO:0000313" key="2">
    <source>
        <dbReference type="Proteomes" id="UP000286415"/>
    </source>
</evidence>
<protein>
    <submittedName>
        <fullName evidence="1">Uncharacterized protein</fullName>
    </submittedName>
</protein>
<dbReference type="AlphaFoldDB" id="A0A3R7DC74"/>
<organism evidence="1 2">
    <name type="scientific">Clonorchis sinensis</name>
    <name type="common">Chinese liver fluke</name>
    <dbReference type="NCBI Taxonomy" id="79923"/>
    <lineage>
        <taxon>Eukaryota</taxon>
        <taxon>Metazoa</taxon>
        <taxon>Spiralia</taxon>
        <taxon>Lophotrochozoa</taxon>
        <taxon>Platyhelminthes</taxon>
        <taxon>Trematoda</taxon>
        <taxon>Digenea</taxon>
        <taxon>Opisthorchiida</taxon>
        <taxon>Opisthorchiata</taxon>
        <taxon>Opisthorchiidae</taxon>
        <taxon>Clonorchis</taxon>
    </lineage>
</organism>
<dbReference type="Proteomes" id="UP000286415">
    <property type="component" value="Unassembled WGS sequence"/>
</dbReference>
<name>A0A3R7DC74_CLOSI</name>